<dbReference type="InterPro" id="IPR024983">
    <property type="entry name" value="CHAT_dom"/>
</dbReference>
<evidence type="ECO:0000259" key="3">
    <source>
        <dbReference type="Pfam" id="PF12770"/>
    </source>
</evidence>
<sequence length="1435" mass="159898">MPDLRGPGDLPVTPQSQPELLEELVLELTDLAFQDQEGVPHSQPRASALARLVYHPATSGEPDVVSPQPWRFIAPLGPIEAEDLRWYLEEYIRWPSGIQVIQNRVRRVEESLAEWGQQLYRAAFPAEHTGNVIKAWDAIGADVRRRFSVQVDDSLAVGISAEKESAAREAATELLGLPWELLHDGKDYLFQGDNPTRARRRLSNTENPTKDSNTPAAELPIRILLITARPEDEACGYIDHRVSALPLVEAMEQLPGLVEIEILHPPTLPALREALERARDRNEPYHVVHFNGHGVYDGTRGQGGLCFEEPEDADRLEFRRHHLVTTEALGPLFREYRIPLVFLEACQGAKAEKATESVASSLLKNGILSVVAMSHSVLVETARRFVAAFYGALAEGQRVGDAMLTGQRALKDDTRRGDKLGGEALTLEDWFVPVLFQEEADPVLFPGPFTKIQTPQTQESFWTQLARCLGSLPEEPETGFVGRSRELLALERLLFPVGWNERGARNSTRACAAGSPRVEFRPSASFHPTRYAVIRGQGGEGKTALAAEFARWQIRSQQVRRAIFLSVEGLEANLVESVLDALGRQLIKPDFSTQADCGGKIEKAEQEITRALRIEATLLILDNVESILPPPFLVQEITALLREAGEEALVELLALCGRLLQIEGMRLIFTSRETLPEPFDASHNRIELFESHTADAVQLVERVSYIEGGGESVEETSREEIEELIASVHCHARTLTLISPAIRERGVRATRESLADLMVEMESKFPGQRENSLFASVALSLERMSPKNRERVRALAPFQGYIQLAILATMMEWKNGEEDTLANELIETGLATPNPYNHLTLNSALCPYLRNDFAAQNHQVHEGKGQKSLWDTLKDMGKLVFAGRIPDTQERTPGIKHPGLQESNAPLSLAELTNRWQAATLAHVKLLHQQQHKNTDVAVTLTLLDLPNLFALLAAVEKESEPDVTIELAVALYQLLKELGQPRWLAHVGAVRDRAATQLREIQPKESWNHATFEAERSRIEQQLENGQLPVALQRTKQLLQRARQTGEAAYPRADHDLAMACFLLAHVLRFAKDAEPGLHLAQEARRRFEKIAKQGDRSAEGMVAGCLTEQGDCLSDLDRLDEAASTYESAIQRLEKLGYDRNVAVTKGQLGIVRMDQHRYQEALDAFRDARARFTRINEPGSEASSWHQIGRVHQKAGKPEDAEAAYREALSIEVRLGNAARQAGTLGQLGFLYYSAMNRPEEAVVFFRQAADKCEESGYTVGEGKLRMVLAEILRGLSRLPEAREEIQRTIQCNAPFGHTAEPWKSWHILSSIEQDAGNPVAAAKAKEEAATVYFAYRQDGGENHSEQGRIALLVREAFTGGEREEAAMDLLSQLAAHPDADASFQAYFHALQQILLGNRDPKLADDQALDFFMVTEIRLLLRDLEASVKQKS</sequence>
<evidence type="ECO:0000313" key="4">
    <source>
        <dbReference type="EMBL" id="VFK17503.1"/>
    </source>
</evidence>
<name>A0A450WKD8_9GAMM</name>
<dbReference type="Gene3D" id="3.40.50.300">
    <property type="entry name" value="P-loop containing nucleotide triphosphate hydrolases"/>
    <property type="match status" value="1"/>
</dbReference>
<reference evidence="4" key="1">
    <citation type="submission" date="2019-02" db="EMBL/GenBank/DDBJ databases">
        <authorList>
            <person name="Gruber-Vodicka R. H."/>
            <person name="Seah K. B. B."/>
        </authorList>
    </citation>
    <scope>NUCLEOTIDE SEQUENCE</scope>
    <source>
        <strain evidence="4">BECK_BY7</strain>
    </source>
</reference>
<keyword evidence="1" id="KW-0802">TPR repeat</keyword>
<gene>
    <name evidence="4" type="ORF">BECKLFY1418C_GA0070996_103229</name>
</gene>
<dbReference type="SUPFAM" id="SSF52540">
    <property type="entry name" value="P-loop containing nucleoside triphosphate hydrolases"/>
    <property type="match status" value="1"/>
</dbReference>
<dbReference type="Gene3D" id="1.25.40.10">
    <property type="entry name" value="Tetratricopeptide repeat domain"/>
    <property type="match status" value="2"/>
</dbReference>
<dbReference type="InterPro" id="IPR027417">
    <property type="entry name" value="P-loop_NTPase"/>
</dbReference>
<dbReference type="Pfam" id="PF12770">
    <property type="entry name" value="CHAT"/>
    <property type="match status" value="1"/>
</dbReference>
<evidence type="ECO:0000256" key="1">
    <source>
        <dbReference type="PROSITE-ProRule" id="PRU00339"/>
    </source>
</evidence>
<protein>
    <submittedName>
        <fullName evidence="4">Tetratricopeptide repeat-containing protein</fullName>
    </submittedName>
</protein>
<dbReference type="PANTHER" id="PTHR47691">
    <property type="entry name" value="REGULATOR-RELATED"/>
    <property type="match status" value="1"/>
</dbReference>
<dbReference type="EMBL" id="CAADFN010000032">
    <property type="protein sequence ID" value="VFK17503.1"/>
    <property type="molecule type" value="Genomic_DNA"/>
</dbReference>
<dbReference type="SMART" id="SM00028">
    <property type="entry name" value="TPR"/>
    <property type="match status" value="4"/>
</dbReference>
<dbReference type="PANTHER" id="PTHR47691:SF3">
    <property type="entry name" value="HTH-TYPE TRANSCRIPTIONAL REGULATOR RV0890C-RELATED"/>
    <property type="match status" value="1"/>
</dbReference>
<accession>A0A450WKD8</accession>
<proteinExistence type="predicted"/>
<dbReference type="SUPFAM" id="SSF48452">
    <property type="entry name" value="TPR-like"/>
    <property type="match status" value="1"/>
</dbReference>
<feature type="repeat" description="TPR" evidence="1">
    <location>
        <begin position="1185"/>
        <end position="1218"/>
    </location>
</feature>
<dbReference type="InterPro" id="IPR019734">
    <property type="entry name" value="TPR_rpt"/>
</dbReference>
<dbReference type="Pfam" id="PF13424">
    <property type="entry name" value="TPR_12"/>
    <property type="match status" value="2"/>
</dbReference>
<organism evidence="4">
    <name type="scientific">Candidatus Kentrum sp. LFY</name>
    <dbReference type="NCBI Taxonomy" id="2126342"/>
    <lineage>
        <taxon>Bacteria</taxon>
        <taxon>Pseudomonadati</taxon>
        <taxon>Pseudomonadota</taxon>
        <taxon>Gammaproteobacteria</taxon>
        <taxon>Candidatus Kentrum</taxon>
    </lineage>
</organism>
<feature type="region of interest" description="Disordered" evidence="2">
    <location>
        <begin position="193"/>
        <end position="214"/>
    </location>
</feature>
<feature type="compositionally biased region" description="Polar residues" evidence="2">
    <location>
        <begin position="204"/>
        <end position="214"/>
    </location>
</feature>
<feature type="domain" description="CHAT" evidence="3">
    <location>
        <begin position="173"/>
        <end position="462"/>
    </location>
</feature>
<dbReference type="PROSITE" id="PS50005">
    <property type="entry name" value="TPR"/>
    <property type="match status" value="1"/>
</dbReference>
<evidence type="ECO:0000256" key="2">
    <source>
        <dbReference type="SAM" id="MobiDB-lite"/>
    </source>
</evidence>
<dbReference type="InterPro" id="IPR011990">
    <property type="entry name" value="TPR-like_helical_dom_sf"/>
</dbReference>